<dbReference type="EMBL" id="CP066776">
    <property type="protein sequence ID" value="QQL45878.1"/>
    <property type="molecule type" value="Genomic_DNA"/>
</dbReference>
<dbReference type="Pfam" id="PF03739">
    <property type="entry name" value="LptF_LptG"/>
    <property type="match status" value="1"/>
</dbReference>
<evidence type="ECO:0000313" key="8">
    <source>
        <dbReference type="Proteomes" id="UP000475117"/>
    </source>
</evidence>
<organism evidence="7 8">
    <name type="scientific">Sulfuriroseicoccus oceanibius</name>
    <dbReference type="NCBI Taxonomy" id="2707525"/>
    <lineage>
        <taxon>Bacteria</taxon>
        <taxon>Pseudomonadati</taxon>
        <taxon>Verrucomicrobiota</taxon>
        <taxon>Verrucomicrobiia</taxon>
        <taxon>Verrucomicrobiales</taxon>
        <taxon>Verrucomicrobiaceae</taxon>
        <taxon>Sulfuriroseicoccus</taxon>
    </lineage>
</organism>
<dbReference type="PANTHER" id="PTHR33529:SF2">
    <property type="entry name" value="LIPOPOLYSACCHARIDE EXPORT SYSTEM PERMEASE PROTEIN LPTG"/>
    <property type="match status" value="1"/>
</dbReference>
<sequence length="377" mass="42632">MGGRLKFGVLDRYIGGQVLFATVFGVVVLCFVLVLGNIFKEMLPRLVDGQVSSEYFLRFILYVMPFSLVFTIPWGFLTAVLLVFGRLSADNELVTMRMAGVSTTRLCMPVFVLGIALSSMCWWINVSVAPKAKTAIEQMFVDMATNNAQAVLVPDQMITAFPGNIIFFRDEVDGKLQDLTLFKMHKDRRVDNFVHAKEAEYEQDSEAMASYMHLSDAYIAMREKGSDSQGVREWSHKWIRDSTLPAIDLSKLDNRRLKSGMQTNGELRAYLNGERDVELNKEQRNKFRSEISKRWSFSLACITLGLIGIPLGITAQRRETSIGFVLSLVVACIYFFFIIIGDTFSSKSGPLPHILMWMPNVLFLGLGVHLFRKTAKR</sequence>
<dbReference type="InterPro" id="IPR005495">
    <property type="entry name" value="LptG/LptF_permease"/>
</dbReference>
<keyword evidence="8" id="KW-1185">Reference proteome</keyword>
<evidence type="ECO:0000256" key="2">
    <source>
        <dbReference type="ARBA" id="ARBA00022475"/>
    </source>
</evidence>
<evidence type="ECO:0000256" key="6">
    <source>
        <dbReference type="SAM" id="Phobius"/>
    </source>
</evidence>
<dbReference type="GO" id="GO:0043190">
    <property type="term" value="C:ATP-binding cassette (ABC) transporter complex"/>
    <property type="evidence" value="ECO:0007669"/>
    <property type="project" value="TreeGrafter"/>
</dbReference>
<evidence type="ECO:0000256" key="1">
    <source>
        <dbReference type="ARBA" id="ARBA00004651"/>
    </source>
</evidence>
<feature type="transmembrane region" description="Helical" evidence="6">
    <location>
        <begin position="12"/>
        <end position="39"/>
    </location>
</feature>
<dbReference type="PANTHER" id="PTHR33529">
    <property type="entry name" value="SLR0882 PROTEIN-RELATED"/>
    <property type="match status" value="1"/>
</dbReference>
<feature type="transmembrane region" description="Helical" evidence="6">
    <location>
        <begin position="353"/>
        <end position="371"/>
    </location>
</feature>
<protein>
    <submittedName>
        <fullName evidence="7">LptF/LptG family permease</fullName>
    </submittedName>
</protein>
<evidence type="ECO:0000256" key="4">
    <source>
        <dbReference type="ARBA" id="ARBA00022989"/>
    </source>
</evidence>
<dbReference type="KEGG" id="soa:G3M56_004665"/>
<evidence type="ECO:0000256" key="3">
    <source>
        <dbReference type="ARBA" id="ARBA00022692"/>
    </source>
</evidence>
<feature type="transmembrane region" description="Helical" evidence="6">
    <location>
        <begin position="295"/>
        <end position="315"/>
    </location>
</feature>
<comment type="subcellular location">
    <subcellularLocation>
        <location evidence="1">Cell membrane</location>
        <topology evidence="1">Multi-pass membrane protein</topology>
    </subcellularLocation>
</comment>
<gene>
    <name evidence="7" type="ORF">G3M56_004665</name>
</gene>
<dbReference type="GO" id="GO:0015920">
    <property type="term" value="P:lipopolysaccharide transport"/>
    <property type="evidence" value="ECO:0007669"/>
    <property type="project" value="TreeGrafter"/>
</dbReference>
<feature type="transmembrane region" description="Helical" evidence="6">
    <location>
        <begin position="322"/>
        <end position="341"/>
    </location>
</feature>
<keyword evidence="2" id="KW-1003">Cell membrane</keyword>
<feature type="transmembrane region" description="Helical" evidence="6">
    <location>
        <begin position="106"/>
        <end position="125"/>
    </location>
</feature>
<dbReference type="Proteomes" id="UP000475117">
    <property type="component" value="Chromosome"/>
</dbReference>
<feature type="transmembrane region" description="Helical" evidence="6">
    <location>
        <begin position="59"/>
        <end position="85"/>
    </location>
</feature>
<dbReference type="AlphaFoldDB" id="A0A7T7JD12"/>
<keyword evidence="4 6" id="KW-1133">Transmembrane helix</keyword>
<proteinExistence type="predicted"/>
<evidence type="ECO:0000313" key="7">
    <source>
        <dbReference type="EMBL" id="QQL45878.1"/>
    </source>
</evidence>
<accession>A0A7T7JD12</accession>
<keyword evidence="5 6" id="KW-0472">Membrane</keyword>
<keyword evidence="3 6" id="KW-0812">Transmembrane</keyword>
<reference evidence="7 8" key="1">
    <citation type="submission" date="2020-12" db="EMBL/GenBank/DDBJ databases">
        <title>Sulforoseuscoccus oceanibium gen. nov., sp. nov., a representative of the phylum Verrucomicrobia with special cytoplasmic membrane, and proposal of Sulforoseuscoccusaceae fam. nov.</title>
        <authorList>
            <person name="Xi F."/>
        </authorList>
    </citation>
    <scope>NUCLEOTIDE SEQUENCE [LARGE SCALE GENOMIC DNA]</scope>
    <source>
        <strain evidence="7 8">T37</strain>
    </source>
</reference>
<evidence type="ECO:0000256" key="5">
    <source>
        <dbReference type="ARBA" id="ARBA00023136"/>
    </source>
</evidence>
<dbReference type="RefSeq" id="WP_235203590.1">
    <property type="nucleotide sequence ID" value="NZ_CP066776.1"/>
</dbReference>
<name>A0A7T7JD12_9BACT</name>